<dbReference type="Pfam" id="PF01734">
    <property type="entry name" value="Patatin"/>
    <property type="match status" value="1"/>
</dbReference>
<dbReference type="EMBL" id="DVMQ01000006">
    <property type="protein sequence ID" value="HIU23680.1"/>
    <property type="molecule type" value="Genomic_DNA"/>
</dbReference>
<keyword evidence="2 4" id="KW-0442">Lipid degradation</keyword>
<dbReference type="PROSITE" id="PS51635">
    <property type="entry name" value="PNPLA"/>
    <property type="match status" value="1"/>
</dbReference>
<evidence type="ECO:0000256" key="1">
    <source>
        <dbReference type="ARBA" id="ARBA00022801"/>
    </source>
</evidence>
<name>A0A9D1HYK9_9ACTN</name>
<evidence type="ECO:0000313" key="6">
    <source>
        <dbReference type="EMBL" id="HIU23680.1"/>
    </source>
</evidence>
<dbReference type="CDD" id="cd07208">
    <property type="entry name" value="Pat_hypo_Ecoli_yjju_like"/>
    <property type="match status" value="1"/>
</dbReference>
<proteinExistence type="predicted"/>
<sequence length="297" mass="32748">MSKIVSDVALVIEGGGMRAAYSAGLLSVLLKQGIEFSYICGVSAGASCATNYMTHDVDRLKRCFVDIADDPQIGGTRSFLRGHGYFNSEYLYGRCCYPDGALPFNMDAFLASDVTLRVQAFERDTGRTVLFSREDMDTLDKLLTVIRASSSLPIVMNPTAVNGRVMYDGGLGTGAGLPTHIAEKDGFSRFFVVTTRQAGYRKTPPQGMKRRLMLQTFRDYPYVRDALLTRASRYNNALDHLAALEADGNALVVRPDVMKLKNTTLNRDELEVAYALGHSQGLRELPRWLAFLGITDS</sequence>
<gene>
    <name evidence="6" type="ORF">IAD17_01995</name>
</gene>
<reference evidence="6" key="2">
    <citation type="journal article" date="2021" name="PeerJ">
        <title>Extensive microbial diversity within the chicken gut microbiome revealed by metagenomics and culture.</title>
        <authorList>
            <person name="Gilroy R."/>
            <person name="Ravi A."/>
            <person name="Getino M."/>
            <person name="Pursley I."/>
            <person name="Horton D.L."/>
            <person name="Alikhan N.F."/>
            <person name="Baker D."/>
            <person name="Gharbi K."/>
            <person name="Hall N."/>
            <person name="Watson M."/>
            <person name="Adriaenssens E.M."/>
            <person name="Foster-Nyarko E."/>
            <person name="Jarju S."/>
            <person name="Secka A."/>
            <person name="Antonio M."/>
            <person name="Oren A."/>
            <person name="Chaudhuri R.R."/>
            <person name="La Ragione R."/>
            <person name="Hildebrand F."/>
            <person name="Pallen M.J."/>
        </authorList>
    </citation>
    <scope>NUCLEOTIDE SEQUENCE</scope>
    <source>
        <strain evidence="6">ChiHjej12B11-29160</strain>
    </source>
</reference>
<dbReference type="GO" id="GO:0016787">
    <property type="term" value="F:hydrolase activity"/>
    <property type="evidence" value="ECO:0007669"/>
    <property type="project" value="UniProtKB-UniRule"/>
</dbReference>
<evidence type="ECO:0000313" key="7">
    <source>
        <dbReference type="Proteomes" id="UP000824078"/>
    </source>
</evidence>
<evidence type="ECO:0000259" key="5">
    <source>
        <dbReference type="PROSITE" id="PS51635"/>
    </source>
</evidence>
<feature type="active site" description="Proton acceptor" evidence="4">
    <location>
        <position position="168"/>
    </location>
</feature>
<evidence type="ECO:0000256" key="2">
    <source>
        <dbReference type="ARBA" id="ARBA00022963"/>
    </source>
</evidence>
<dbReference type="SUPFAM" id="SSF52151">
    <property type="entry name" value="FabD/lysophospholipase-like"/>
    <property type="match status" value="1"/>
</dbReference>
<feature type="active site" description="Nucleophile" evidence="4">
    <location>
        <position position="43"/>
    </location>
</feature>
<dbReference type="Gene3D" id="3.40.1090.10">
    <property type="entry name" value="Cytosolic phospholipase A2 catalytic domain"/>
    <property type="match status" value="2"/>
</dbReference>
<dbReference type="InterPro" id="IPR037483">
    <property type="entry name" value="YjjU-like"/>
</dbReference>
<dbReference type="AlphaFoldDB" id="A0A9D1HYK9"/>
<feature type="short sequence motif" description="DGA/G" evidence="4">
    <location>
        <begin position="168"/>
        <end position="170"/>
    </location>
</feature>
<keyword evidence="1 4" id="KW-0378">Hydrolase</keyword>
<keyword evidence="3 4" id="KW-0443">Lipid metabolism</keyword>
<accession>A0A9D1HYK9</accession>
<feature type="short sequence motif" description="GXSXG" evidence="4">
    <location>
        <begin position="41"/>
        <end position="45"/>
    </location>
</feature>
<feature type="domain" description="PNPLA" evidence="5">
    <location>
        <begin position="10"/>
        <end position="183"/>
    </location>
</feature>
<evidence type="ECO:0000256" key="4">
    <source>
        <dbReference type="PROSITE-ProRule" id="PRU01161"/>
    </source>
</evidence>
<dbReference type="GO" id="GO:0016042">
    <property type="term" value="P:lipid catabolic process"/>
    <property type="evidence" value="ECO:0007669"/>
    <property type="project" value="UniProtKB-UniRule"/>
</dbReference>
<reference evidence="6" key="1">
    <citation type="submission" date="2020-10" db="EMBL/GenBank/DDBJ databases">
        <authorList>
            <person name="Gilroy R."/>
        </authorList>
    </citation>
    <scope>NUCLEOTIDE SEQUENCE</scope>
    <source>
        <strain evidence="6">ChiHjej12B11-29160</strain>
    </source>
</reference>
<comment type="caution">
    <text evidence="6">The sequence shown here is derived from an EMBL/GenBank/DDBJ whole genome shotgun (WGS) entry which is preliminary data.</text>
</comment>
<dbReference type="Proteomes" id="UP000824078">
    <property type="component" value="Unassembled WGS sequence"/>
</dbReference>
<dbReference type="PANTHER" id="PTHR14226">
    <property type="entry name" value="NEUROPATHY TARGET ESTERASE/SWISS CHEESE D.MELANOGASTER"/>
    <property type="match status" value="1"/>
</dbReference>
<evidence type="ECO:0000256" key="3">
    <source>
        <dbReference type="ARBA" id="ARBA00023098"/>
    </source>
</evidence>
<dbReference type="InterPro" id="IPR050301">
    <property type="entry name" value="NTE"/>
</dbReference>
<dbReference type="Pfam" id="PF19890">
    <property type="entry name" value="DUF6363"/>
    <property type="match status" value="1"/>
</dbReference>
<protein>
    <submittedName>
        <fullName evidence="6">Patatin family protein</fullName>
    </submittedName>
</protein>
<dbReference type="InterPro" id="IPR002641">
    <property type="entry name" value="PNPLA_dom"/>
</dbReference>
<organism evidence="6 7">
    <name type="scientific">Candidatus Coprovicinus avistercoris</name>
    <dbReference type="NCBI Taxonomy" id="2840754"/>
    <lineage>
        <taxon>Bacteria</taxon>
        <taxon>Bacillati</taxon>
        <taxon>Actinomycetota</taxon>
        <taxon>Coriobacteriia</taxon>
        <taxon>Coriobacteriales</taxon>
        <taxon>Coriobacteriaceae</taxon>
        <taxon>Coriobacteriaceae incertae sedis</taxon>
        <taxon>Candidatus Coprovicinus</taxon>
    </lineage>
</organism>
<comment type="caution">
    <text evidence="4">Lacks conserved residue(s) required for the propagation of feature annotation.</text>
</comment>
<dbReference type="InterPro" id="IPR045943">
    <property type="entry name" value="DUF6363"/>
</dbReference>
<dbReference type="PANTHER" id="PTHR14226:SF29">
    <property type="entry name" value="NEUROPATHY TARGET ESTERASE SWS"/>
    <property type="match status" value="1"/>
</dbReference>
<dbReference type="InterPro" id="IPR016035">
    <property type="entry name" value="Acyl_Trfase/lysoPLipase"/>
</dbReference>